<gene>
    <name evidence="1" type="ORF">OSB_01550</name>
</gene>
<dbReference type="STRING" id="1458307.OSB_01550"/>
<dbReference type="OrthoDB" id="7951379at2"/>
<organism evidence="1 2">
    <name type="scientific">Octadecabacter temperatus</name>
    <dbReference type="NCBI Taxonomy" id="1458307"/>
    <lineage>
        <taxon>Bacteria</taxon>
        <taxon>Pseudomonadati</taxon>
        <taxon>Pseudomonadota</taxon>
        <taxon>Alphaproteobacteria</taxon>
        <taxon>Rhodobacterales</taxon>
        <taxon>Roseobacteraceae</taxon>
        <taxon>Octadecabacter</taxon>
    </lineage>
</organism>
<evidence type="ECO:0000313" key="1">
    <source>
        <dbReference type="EMBL" id="AKS44724.1"/>
    </source>
</evidence>
<reference evidence="1 2" key="1">
    <citation type="journal article" date="2015" name="Genome Announc.">
        <title>Closed Genome Sequence of Octadecabacter temperatus SB1, the First Mesophilic Species of the Genus Octadecabacter.</title>
        <authorList>
            <person name="Voget S."/>
            <person name="Billerbeck S."/>
            <person name="Simon M."/>
            <person name="Daniel R."/>
        </authorList>
    </citation>
    <scope>NUCLEOTIDE SEQUENCE [LARGE SCALE GENOMIC DNA]</scope>
    <source>
        <strain evidence="1 2">SB1</strain>
    </source>
</reference>
<dbReference type="RefSeq" id="WP_049833179.1">
    <property type="nucleotide sequence ID" value="NZ_CP012160.1"/>
</dbReference>
<protein>
    <submittedName>
        <fullName evidence="1">Uncharacterized protein</fullName>
    </submittedName>
</protein>
<dbReference type="AlphaFoldDB" id="A0A0K0Y1B6"/>
<sequence length="103" mass="9286">MEMILGLLIPALSGAAGGNIIGKVAGALNGGGMMNTVLGAVGGLGAGSILGSLGMDATGGAEAAEAVSNFDIGTLVSGIAGGGAGGAALGGIGGIVKNMMSKG</sequence>
<dbReference type="Proteomes" id="UP000067444">
    <property type="component" value="Chromosome"/>
</dbReference>
<evidence type="ECO:0000313" key="2">
    <source>
        <dbReference type="Proteomes" id="UP000067444"/>
    </source>
</evidence>
<proteinExistence type="predicted"/>
<keyword evidence="2" id="KW-1185">Reference proteome</keyword>
<dbReference type="EMBL" id="CP012160">
    <property type="protein sequence ID" value="AKS44724.1"/>
    <property type="molecule type" value="Genomic_DNA"/>
</dbReference>
<dbReference type="KEGG" id="otm:OSB_01550"/>
<accession>A0A0K0Y1B6</accession>
<name>A0A0K0Y1B6_9RHOB</name>